<gene>
    <name evidence="3" type="ORF">FMEXI_11191</name>
</gene>
<feature type="compositionally biased region" description="Polar residues" evidence="1">
    <location>
        <begin position="23"/>
        <end position="51"/>
    </location>
</feature>
<evidence type="ECO:0000256" key="1">
    <source>
        <dbReference type="SAM" id="MobiDB-lite"/>
    </source>
</evidence>
<keyword evidence="2" id="KW-0732">Signal</keyword>
<keyword evidence="4" id="KW-1185">Reference proteome</keyword>
<reference evidence="3 4" key="1">
    <citation type="submission" date="2020-05" db="EMBL/GenBank/DDBJ databases">
        <title>Identification and distribution of gene clusters putatively required for synthesis of sphingolipid metabolism inhibitors in phylogenetically diverse species of the filamentous fungus Fusarium.</title>
        <authorList>
            <person name="Kim H.-S."/>
            <person name="Busman M."/>
            <person name="Brown D.W."/>
            <person name="Divon H."/>
            <person name="Uhlig S."/>
            <person name="Proctor R.H."/>
        </authorList>
    </citation>
    <scope>NUCLEOTIDE SEQUENCE [LARGE SCALE GENOMIC DNA]</scope>
    <source>
        <strain evidence="3 4">NRRL 53147</strain>
    </source>
</reference>
<dbReference type="AlphaFoldDB" id="A0A8H5IES2"/>
<protein>
    <submittedName>
        <fullName evidence="3">Uncharacterized protein</fullName>
    </submittedName>
</protein>
<feature type="signal peptide" evidence="2">
    <location>
        <begin position="1"/>
        <end position="17"/>
    </location>
</feature>
<feature type="chain" id="PRO_5034930764" evidence="2">
    <location>
        <begin position="18"/>
        <end position="273"/>
    </location>
</feature>
<feature type="region of interest" description="Disordered" evidence="1">
    <location>
        <begin position="23"/>
        <end position="86"/>
    </location>
</feature>
<evidence type="ECO:0000256" key="2">
    <source>
        <dbReference type="SAM" id="SignalP"/>
    </source>
</evidence>
<feature type="compositionally biased region" description="Low complexity" evidence="1">
    <location>
        <begin position="52"/>
        <end position="86"/>
    </location>
</feature>
<organism evidence="3 4">
    <name type="scientific">Fusarium mexicanum</name>
    <dbReference type="NCBI Taxonomy" id="751941"/>
    <lineage>
        <taxon>Eukaryota</taxon>
        <taxon>Fungi</taxon>
        <taxon>Dikarya</taxon>
        <taxon>Ascomycota</taxon>
        <taxon>Pezizomycotina</taxon>
        <taxon>Sordariomycetes</taxon>
        <taxon>Hypocreomycetidae</taxon>
        <taxon>Hypocreales</taxon>
        <taxon>Nectriaceae</taxon>
        <taxon>Fusarium</taxon>
        <taxon>Fusarium fujikuroi species complex</taxon>
    </lineage>
</organism>
<evidence type="ECO:0000313" key="4">
    <source>
        <dbReference type="Proteomes" id="UP000522262"/>
    </source>
</evidence>
<dbReference type="Proteomes" id="UP000522262">
    <property type="component" value="Unassembled WGS sequence"/>
</dbReference>
<evidence type="ECO:0000313" key="3">
    <source>
        <dbReference type="EMBL" id="KAF5534678.1"/>
    </source>
</evidence>
<sequence length="273" mass="27272">MRYNVLVSLAFALGAAAGPCKPSASTTVGSSISQEASETATDSLTPIQPSETSTLSANLSADSSSLEPTSLSATDSASTTTDATTVSITSSVTSDAATSSTIAPTSTSSPVLKTFNAIGQGGGASNTPARLPPPQYGSITLGGYNPSDVGPGVFSIEAGTGALFVDGSKICGFYGGGQSASLYVCNATPLTNEAPITCDQGQADGGALKCSAPIMNCIEDNNDDNDPVCYATGGVWTQFMGFQLLGNYYLLSIGSQAAATGSNVPISLIIQAL</sequence>
<dbReference type="EMBL" id="JAAOAM010000293">
    <property type="protein sequence ID" value="KAF5534678.1"/>
    <property type="molecule type" value="Genomic_DNA"/>
</dbReference>
<comment type="caution">
    <text evidence="3">The sequence shown here is derived from an EMBL/GenBank/DDBJ whole genome shotgun (WGS) entry which is preliminary data.</text>
</comment>
<proteinExistence type="predicted"/>
<accession>A0A8H5IES2</accession>
<name>A0A8H5IES2_9HYPO</name>